<dbReference type="Proteomes" id="UP001522905">
    <property type="component" value="Unassembled WGS sequence"/>
</dbReference>
<accession>A0ABT0I0W8</accession>
<dbReference type="Pfam" id="PF01648">
    <property type="entry name" value="ACPS"/>
    <property type="match status" value="1"/>
</dbReference>
<evidence type="ECO:0000313" key="4">
    <source>
        <dbReference type="EMBL" id="MCK8624481.1"/>
    </source>
</evidence>
<feature type="domain" description="4'-phosphopantetheinyl transferase" evidence="3">
    <location>
        <begin position="98"/>
        <end position="166"/>
    </location>
</feature>
<keyword evidence="2 4" id="KW-0808">Transferase</keyword>
<evidence type="ECO:0000256" key="1">
    <source>
        <dbReference type="ARBA" id="ARBA00010990"/>
    </source>
</evidence>
<dbReference type="EMBL" id="JAJIAO010000002">
    <property type="protein sequence ID" value="MCK8624481.1"/>
    <property type="molecule type" value="Genomic_DNA"/>
</dbReference>
<proteinExistence type="inferred from homology"/>
<evidence type="ECO:0000259" key="3">
    <source>
        <dbReference type="Pfam" id="PF01648"/>
    </source>
</evidence>
<protein>
    <submittedName>
        <fullName evidence="4">4'-phosphopantetheinyl transferase superfamily protein</fullName>
    </submittedName>
</protein>
<dbReference type="SUPFAM" id="SSF56214">
    <property type="entry name" value="4'-phosphopantetheinyl transferase"/>
    <property type="match status" value="2"/>
</dbReference>
<dbReference type="GO" id="GO:0016740">
    <property type="term" value="F:transferase activity"/>
    <property type="evidence" value="ECO:0007669"/>
    <property type="project" value="UniProtKB-KW"/>
</dbReference>
<comment type="caution">
    <text evidence="4">The sequence shown here is derived from an EMBL/GenBank/DDBJ whole genome shotgun (WGS) entry which is preliminary data.</text>
</comment>
<evidence type="ECO:0000313" key="5">
    <source>
        <dbReference type="Proteomes" id="UP001522905"/>
    </source>
</evidence>
<dbReference type="InterPro" id="IPR037143">
    <property type="entry name" value="4-PPantetheinyl_Trfase_dom_sf"/>
</dbReference>
<dbReference type="PANTHER" id="PTHR12215">
    <property type="entry name" value="PHOSPHOPANTETHEINE TRANSFERASE"/>
    <property type="match status" value="1"/>
</dbReference>
<dbReference type="InterPro" id="IPR050559">
    <property type="entry name" value="P-Pant_transferase_sf"/>
</dbReference>
<sequence>MFIYYHNMNIYVDNINNPIYQDEFIQRKVDFNKFHTRQKIVGQHLKAKFLGLSYHEVLNGTPFVNKQHNKPYLKSKKCFFNVSNSYDLVILVTSSHDVGVDIEKKRSFSYKRIARAFNSDELEYLANAKNEYMTLKLWTIKEAVLKQIGVGLSGNPKSVHINLDNLEFAKRNNCIYHLHDLDLFNDYLGTIATKV</sequence>
<reference evidence="4 5" key="1">
    <citation type="submission" date="2021-11" db="EMBL/GenBank/DDBJ databases">
        <title>Comparative genomics of bee honey and flower isolates.</title>
        <authorList>
            <person name="Bechtner J.D."/>
            <person name="Gallus M.K."/>
            <person name="Ehrmann M."/>
        </authorList>
    </citation>
    <scope>NUCLEOTIDE SEQUENCE [LARGE SCALE GENOMIC DNA]</scope>
    <source>
        <strain evidence="4 5">M161</strain>
    </source>
</reference>
<keyword evidence="5" id="KW-1185">Reference proteome</keyword>
<dbReference type="InterPro" id="IPR008278">
    <property type="entry name" value="4-PPantetheinyl_Trfase_dom"/>
</dbReference>
<dbReference type="PANTHER" id="PTHR12215:SF10">
    <property type="entry name" value="L-AMINOADIPATE-SEMIALDEHYDE DEHYDROGENASE-PHOSPHOPANTETHEINYL TRANSFERASE"/>
    <property type="match status" value="1"/>
</dbReference>
<dbReference type="Gene3D" id="3.90.470.20">
    <property type="entry name" value="4'-phosphopantetheinyl transferase domain"/>
    <property type="match status" value="2"/>
</dbReference>
<comment type="similarity">
    <text evidence="1">Belongs to the P-Pant transferase superfamily. Gsp/Sfp/HetI/AcpT family.</text>
</comment>
<gene>
    <name evidence="4" type="ORF">LNP07_03025</name>
</gene>
<name>A0ABT0I0W8_9LACO</name>
<organism evidence="4 5">
    <name type="scientific">Apilactobacillus xinyiensis</name>
    <dbReference type="NCBI Taxonomy" id="2841032"/>
    <lineage>
        <taxon>Bacteria</taxon>
        <taxon>Bacillati</taxon>
        <taxon>Bacillota</taxon>
        <taxon>Bacilli</taxon>
        <taxon>Lactobacillales</taxon>
        <taxon>Lactobacillaceae</taxon>
        <taxon>Apilactobacillus</taxon>
    </lineage>
</organism>
<dbReference type="RefSeq" id="WP_248601649.1">
    <property type="nucleotide sequence ID" value="NZ_BPLM01000010.1"/>
</dbReference>
<evidence type="ECO:0000256" key="2">
    <source>
        <dbReference type="ARBA" id="ARBA00022679"/>
    </source>
</evidence>